<gene>
    <name evidence="1" type="ORF">R54767_02201</name>
</gene>
<organism evidence="1 2">
    <name type="scientific">Paraburkholderia gardini</name>
    <dbReference type="NCBI Taxonomy" id="2823469"/>
    <lineage>
        <taxon>Bacteria</taxon>
        <taxon>Pseudomonadati</taxon>
        <taxon>Pseudomonadota</taxon>
        <taxon>Betaproteobacteria</taxon>
        <taxon>Burkholderiales</taxon>
        <taxon>Burkholderiaceae</taxon>
        <taxon>Paraburkholderia</taxon>
    </lineage>
</organism>
<accession>A0ABN7QID7</accession>
<dbReference type="EMBL" id="CAJQYY010000011">
    <property type="protein sequence ID" value="CAG4897021.1"/>
    <property type="molecule type" value="Genomic_DNA"/>
</dbReference>
<keyword evidence="2" id="KW-1185">Reference proteome</keyword>
<name>A0ABN7QID7_9BURK</name>
<comment type="caution">
    <text evidence="1">The sequence shown here is derived from an EMBL/GenBank/DDBJ whole genome shotgun (WGS) entry which is preliminary data.</text>
</comment>
<evidence type="ECO:0000313" key="1">
    <source>
        <dbReference type="EMBL" id="CAG4897021.1"/>
    </source>
</evidence>
<reference evidence="1 2" key="1">
    <citation type="submission" date="2021-04" db="EMBL/GenBank/DDBJ databases">
        <authorList>
            <person name="Vanwijnsberghe S."/>
        </authorList>
    </citation>
    <scope>NUCLEOTIDE SEQUENCE [LARGE SCALE GENOMIC DNA]</scope>
    <source>
        <strain evidence="1 2">LMG 32171</strain>
    </source>
</reference>
<evidence type="ECO:0000313" key="2">
    <source>
        <dbReference type="Proteomes" id="UP000789752"/>
    </source>
</evidence>
<protein>
    <submittedName>
        <fullName evidence="1">Uncharacterized protein</fullName>
    </submittedName>
</protein>
<proteinExistence type="predicted"/>
<dbReference type="Proteomes" id="UP000789752">
    <property type="component" value="Unassembled WGS sequence"/>
</dbReference>
<sequence length="211" mass="23831">MTPPHLPSSHPVQSRQRIQVTRLCKVLGRKVRVAHRHGQAMVPQRALQGEDAPAIHHEVACKGVTQHMGELPLRQRQSRSPHAVTKSQHCRPEDPFVFPVPAVMVTPLPLKLSVDRNSTRLARFCSDKLDQATIDLRMPQSLRFAPARAGRKAYLCHQRDVFVTAGHQRRKEKVDLFKCQVRQFVILNLEGTNPIGKLLGIGIVLERAWVP</sequence>